<dbReference type="Gene3D" id="3.40.50.1820">
    <property type="entry name" value="alpha/beta hydrolase"/>
    <property type="match status" value="1"/>
</dbReference>
<keyword evidence="2" id="KW-0436">Ligase</keyword>
<dbReference type="GO" id="GO:0006631">
    <property type="term" value="P:fatty acid metabolic process"/>
    <property type="evidence" value="ECO:0007669"/>
    <property type="project" value="TreeGrafter"/>
</dbReference>
<dbReference type="Pfam" id="PF00501">
    <property type="entry name" value="AMP-binding"/>
    <property type="match status" value="1"/>
</dbReference>
<dbReference type="Gene3D" id="3.40.50.12780">
    <property type="entry name" value="N-terminal domain of ligase-like"/>
    <property type="match status" value="1"/>
</dbReference>
<comment type="caution">
    <text evidence="6">The sequence shown here is derived from an EMBL/GenBank/DDBJ whole genome shotgun (WGS) entry which is preliminary data.</text>
</comment>
<dbReference type="InterPro" id="IPR020845">
    <property type="entry name" value="AMP-binding_CS"/>
</dbReference>
<name>A0A3E0WB85_9MICO</name>
<dbReference type="RefSeq" id="WP_216363667.1">
    <property type="nucleotide sequence ID" value="NZ_NBXC01000018.1"/>
</dbReference>
<evidence type="ECO:0000259" key="5">
    <source>
        <dbReference type="Pfam" id="PF00561"/>
    </source>
</evidence>
<organism evidence="6 7">
    <name type="scientific">Subtercola boreus</name>
    <dbReference type="NCBI Taxonomy" id="120213"/>
    <lineage>
        <taxon>Bacteria</taxon>
        <taxon>Bacillati</taxon>
        <taxon>Actinomycetota</taxon>
        <taxon>Actinomycetes</taxon>
        <taxon>Micrococcales</taxon>
        <taxon>Microbacteriaceae</taxon>
        <taxon>Subtercola</taxon>
    </lineage>
</organism>
<dbReference type="Pfam" id="PF00561">
    <property type="entry name" value="Abhydrolase_1"/>
    <property type="match status" value="1"/>
</dbReference>
<evidence type="ECO:0000256" key="1">
    <source>
        <dbReference type="ARBA" id="ARBA00006432"/>
    </source>
</evidence>
<feature type="domain" description="AMP-dependent synthetase/ligase" evidence="4">
    <location>
        <begin position="385"/>
        <end position="786"/>
    </location>
</feature>
<dbReference type="InterPro" id="IPR000639">
    <property type="entry name" value="Epox_hydrolase-like"/>
</dbReference>
<gene>
    <name evidence="6" type="ORF">B7R25_09610</name>
</gene>
<sequence>MSPKPTLEPASLPHSHGPSGEFPGLDERWSRLVTAPDSAGVSRTWHLLDNLGLLEEAGRTPTGTILAVHGNPTWSYLWRSVLAAATDAALSGEAEHPVWRVIAVDQLDMGFSERTGVDRSLPERVADLGALTDALSVGGPVVTLGHDWGGVVSLGWAVDHPELLAGVMLLNTAVHQPENAPLPAALRLVLQRSLLAASTVRTTAFLDTTLAIAHPALAPDVRRAFRAPYRSTARRAGIGAFVADIPVDASHRSFAELRRVSSAVARLTVPALMLWGPRDTVFSDRYLGDLLRRLPHADVTRFEKAGHLVGEDVPVAPMMLAWLADNFTVPGKATAAALTEVPDSPAPHTAEPAFRPLWATLDERFDDSSAAVVEMAPRGAPRRSGIRTVSWRLLARRVDDVAAGLAASGVKRGHRVSLLVPPGADLTAVLYACLRLGAVVVVADAGLGLAGLGRAVRGARPDHIIGIGTALAAARTLGWPGQKISTTTLPSPVAAALGVTRSLPQLVRLGAATAAPLRGPDLARSPASTVGVGAGEEEAEASAEGPAEAIADTVAAILFTSGSTGPAKGVVYTHRQLSALVEVLRARYDIGPGTGLVAGFAPFALLGPALGATSVTPAMNVTSPKTLTAHAFAQAAQAVDATVAFASPAALRNVLATPDALTTAERTALGRVTTLLSAGAPLPAPLLQRVQALVPSASIHTPYGMTEGLLMTDITLEQILEAEAEAEAEAAGESGAPPAPVGVCVGTPVDGVELRLSALDELGVASGPLSTEPGVTGEIVVSAAHLKDHYDQLWLTDREATRGTPSAAARPRTAAPPRTAQRWHRTGDVGRFDSRGRLWVEGRLPHVITTATGILTPVGPEQSTERLPGVRRAAFVGVGPRGTQQVVAVVEPTEPTEPTRRRTRRPVTVAAPELAAEVRRVSGVDVVAVLVVAELPTDIRHNSKIDRSALAVWAAAVLAGGRRQRP</sequence>
<dbReference type="PRINTS" id="PR00412">
    <property type="entry name" value="EPOXHYDRLASE"/>
</dbReference>
<evidence type="ECO:0000256" key="3">
    <source>
        <dbReference type="SAM" id="MobiDB-lite"/>
    </source>
</evidence>
<protein>
    <submittedName>
        <fullName evidence="6">Hydrolase</fullName>
    </submittedName>
</protein>
<feature type="region of interest" description="Disordered" evidence="3">
    <location>
        <begin position="802"/>
        <end position="824"/>
    </location>
</feature>
<evidence type="ECO:0000256" key="2">
    <source>
        <dbReference type="ARBA" id="ARBA00022598"/>
    </source>
</evidence>
<keyword evidence="6" id="KW-0378">Hydrolase</keyword>
<feature type="region of interest" description="Disordered" evidence="3">
    <location>
        <begin position="520"/>
        <end position="543"/>
    </location>
</feature>
<dbReference type="SUPFAM" id="SSF56801">
    <property type="entry name" value="Acetyl-CoA synthetase-like"/>
    <property type="match status" value="1"/>
</dbReference>
<feature type="region of interest" description="Disordered" evidence="3">
    <location>
        <begin position="1"/>
        <end position="23"/>
    </location>
</feature>
<feature type="domain" description="AB hydrolase-1" evidence="5">
    <location>
        <begin position="64"/>
        <end position="310"/>
    </location>
</feature>
<dbReference type="PANTHER" id="PTHR43201:SF5">
    <property type="entry name" value="MEDIUM-CHAIN ACYL-COA LIGASE ACSF2, MITOCHONDRIAL"/>
    <property type="match status" value="1"/>
</dbReference>
<dbReference type="InterPro" id="IPR042099">
    <property type="entry name" value="ANL_N_sf"/>
</dbReference>
<dbReference type="InterPro" id="IPR029058">
    <property type="entry name" value="AB_hydrolase_fold"/>
</dbReference>
<reference evidence="6 7" key="1">
    <citation type="submission" date="2017-04" db="EMBL/GenBank/DDBJ databases">
        <title>Comparative genome analysis of Subtercola boreus.</title>
        <authorList>
            <person name="Cho Y.-J."/>
            <person name="Cho A."/>
            <person name="Kim O.-S."/>
            <person name="Lee J.-I."/>
        </authorList>
    </citation>
    <scope>NUCLEOTIDE SEQUENCE [LARGE SCALE GENOMIC DNA]</scope>
    <source>
        <strain evidence="6 7">P28004</strain>
    </source>
</reference>
<evidence type="ECO:0000313" key="6">
    <source>
        <dbReference type="EMBL" id="RFA26650.1"/>
    </source>
</evidence>
<dbReference type="GO" id="GO:0031956">
    <property type="term" value="F:medium-chain fatty acid-CoA ligase activity"/>
    <property type="evidence" value="ECO:0007669"/>
    <property type="project" value="TreeGrafter"/>
</dbReference>
<dbReference type="Proteomes" id="UP000257080">
    <property type="component" value="Unassembled WGS sequence"/>
</dbReference>
<accession>A0A3E0WB85</accession>
<evidence type="ECO:0000259" key="4">
    <source>
        <dbReference type="Pfam" id="PF00501"/>
    </source>
</evidence>
<proteinExistence type="inferred from homology"/>
<dbReference type="AlphaFoldDB" id="A0A3E0WB85"/>
<dbReference type="InterPro" id="IPR000873">
    <property type="entry name" value="AMP-dep_synth/lig_dom"/>
</dbReference>
<dbReference type="InterPro" id="IPR000073">
    <property type="entry name" value="AB_hydrolase_1"/>
</dbReference>
<dbReference type="PROSITE" id="PS00455">
    <property type="entry name" value="AMP_BINDING"/>
    <property type="match status" value="1"/>
</dbReference>
<dbReference type="PANTHER" id="PTHR43201">
    <property type="entry name" value="ACYL-COA SYNTHETASE"/>
    <property type="match status" value="1"/>
</dbReference>
<evidence type="ECO:0000313" key="7">
    <source>
        <dbReference type="Proteomes" id="UP000257080"/>
    </source>
</evidence>
<dbReference type="EMBL" id="NBXE01000023">
    <property type="protein sequence ID" value="RFA26650.1"/>
    <property type="molecule type" value="Genomic_DNA"/>
</dbReference>
<dbReference type="SUPFAM" id="SSF53474">
    <property type="entry name" value="alpha/beta-Hydrolases"/>
    <property type="match status" value="1"/>
</dbReference>
<dbReference type="GO" id="GO:0016787">
    <property type="term" value="F:hydrolase activity"/>
    <property type="evidence" value="ECO:0007669"/>
    <property type="project" value="UniProtKB-KW"/>
</dbReference>
<feature type="compositionally biased region" description="Low complexity" evidence="3">
    <location>
        <begin position="802"/>
        <end position="820"/>
    </location>
</feature>
<comment type="similarity">
    <text evidence="1">Belongs to the ATP-dependent AMP-binding enzyme family.</text>
</comment>